<organism evidence="2 3">
    <name type="scientific">Colletotrichum orbiculare (strain 104-T / ATCC 96160 / CBS 514.97 / LARS 414 / MAFF 240422)</name>
    <name type="common">Cucumber anthracnose fungus</name>
    <name type="synonym">Colletotrichum lagenarium</name>
    <dbReference type="NCBI Taxonomy" id="1213857"/>
    <lineage>
        <taxon>Eukaryota</taxon>
        <taxon>Fungi</taxon>
        <taxon>Dikarya</taxon>
        <taxon>Ascomycota</taxon>
        <taxon>Pezizomycotina</taxon>
        <taxon>Sordariomycetes</taxon>
        <taxon>Hypocreomycetidae</taxon>
        <taxon>Glomerellales</taxon>
        <taxon>Glomerellaceae</taxon>
        <taxon>Colletotrichum</taxon>
        <taxon>Colletotrichum orbiculare species complex</taxon>
    </lineage>
</organism>
<reference evidence="3" key="2">
    <citation type="journal article" date="2019" name="Mol. Plant Microbe Interact.">
        <title>Genome sequence resources for four phytopathogenic fungi from the Colletotrichum orbiculare species complex.</title>
        <authorList>
            <person name="Gan P."/>
            <person name="Tsushima A."/>
            <person name="Narusaka M."/>
            <person name="Narusaka Y."/>
            <person name="Takano Y."/>
            <person name="Kubo Y."/>
            <person name="Shirasu K."/>
        </authorList>
    </citation>
    <scope>GENOME REANNOTATION</scope>
    <source>
        <strain evidence="3">104-T / ATCC 96160 / CBS 514.97 / LARS 414 / MAFF 240422</strain>
    </source>
</reference>
<evidence type="ECO:0000313" key="3">
    <source>
        <dbReference type="Proteomes" id="UP000014480"/>
    </source>
</evidence>
<proteinExistence type="predicted"/>
<evidence type="ECO:0000313" key="2">
    <source>
        <dbReference type="EMBL" id="TDZ23802.1"/>
    </source>
</evidence>
<evidence type="ECO:0000256" key="1">
    <source>
        <dbReference type="SAM" id="MobiDB-lite"/>
    </source>
</evidence>
<keyword evidence="3" id="KW-1185">Reference proteome</keyword>
<dbReference type="AlphaFoldDB" id="A0A484G0V2"/>
<comment type="caution">
    <text evidence="2">The sequence shown here is derived from an EMBL/GenBank/DDBJ whole genome shotgun (WGS) entry which is preliminary data.</text>
</comment>
<sequence>MPRRAMSLHHIPRLATAASMAPASVNQRGGTECVSRCRVKNVASRAESKSLDAMSSCLSNEAASPSHDTTSPSVCYLVPG</sequence>
<protein>
    <submittedName>
        <fullName evidence="2">Uncharacterized protein</fullName>
    </submittedName>
</protein>
<feature type="region of interest" description="Disordered" evidence="1">
    <location>
        <begin position="45"/>
        <end position="80"/>
    </location>
</feature>
<feature type="compositionally biased region" description="Polar residues" evidence="1">
    <location>
        <begin position="56"/>
        <end position="73"/>
    </location>
</feature>
<gene>
    <name evidence="2" type="ORF">Cob_v003063</name>
</gene>
<name>A0A484G0V2_COLOR</name>
<reference evidence="3" key="1">
    <citation type="journal article" date="2013" name="New Phytol.">
        <title>Comparative genomic and transcriptomic analyses reveal the hemibiotrophic stage shift of Colletotrichum fungi.</title>
        <authorList>
            <person name="Gan P."/>
            <person name="Ikeda K."/>
            <person name="Irieda H."/>
            <person name="Narusaka M."/>
            <person name="O'Connell R.J."/>
            <person name="Narusaka Y."/>
            <person name="Takano Y."/>
            <person name="Kubo Y."/>
            <person name="Shirasu K."/>
        </authorList>
    </citation>
    <scope>NUCLEOTIDE SEQUENCE [LARGE SCALE GENOMIC DNA]</scope>
    <source>
        <strain evidence="3">104-T / ATCC 96160 / CBS 514.97 / LARS 414 / MAFF 240422</strain>
    </source>
</reference>
<dbReference type="Proteomes" id="UP000014480">
    <property type="component" value="Unassembled WGS sequence"/>
</dbReference>
<dbReference type="EMBL" id="AMCV02000005">
    <property type="protein sequence ID" value="TDZ23802.1"/>
    <property type="molecule type" value="Genomic_DNA"/>
</dbReference>
<accession>A0A484G0V2</accession>